<dbReference type="Proteomes" id="UP000018468">
    <property type="component" value="Linkage group LG10"/>
</dbReference>
<feature type="region of interest" description="Disordered" evidence="1">
    <location>
        <begin position="330"/>
        <end position="363"/>
    </location>
</feature>
<dbReference type="InParanoid" id="W5M418"/>
<dbReference type="EMBL" id="AHAT01018191">
    <property type="status" value="NOT_ANNOTATED_CDS"/>
    <property type="molecule type" value="Genomic_DNA"/>
</dbReference>
<dbReference type="KEGG" id="loc:107078379"/>
<organism evidence="2 3">
    <name type="scientific">Lepisosteus oculatus</name>
    <name type="common">Spotted gar</name>
    <dbReference type="NCBI Taxonomy" id="7918"/>
    <lineage>
        <taxon>Eukaryota</taxon>
        <taxon>Metazoa</taxon>
        <taxon>Chordata</taxon>
        <taxon>Craniata</taxon>
        <taxon>Vertebrata</taxon>
        <taxon>Euteleostomi</taxon>
        <taxon>Actinopterygii</taxon>
        <taxon>Neopterygii</taxon>
        <taxon>Holostei</taxon>
        <taxon>Semionotiformes</taxon>
        <taxon>Lepisosteidae</taxon>
        <taxon>Lepisosteus</taxon>
    </lineage>
</organism>
<feature type="region of interest" description="Disordered" evidence="1">
    <location>
        <begin position="284"/>
        <end position="308"/>
    </location>
</feature>
<protein>
    <submittedName>
        <fullName evidence="2">Coiled-coil domain containing 24</fullName>
    </submittedName>
</protein>
<dbReference type="PANTHER" id="PTHR28601">
    <property type="entry name" value="COILED-COIL DOMAIN-CONTAINING PROTEIN 24"/>
    <property type="match status" value="1"/>
</dbReference>
<reference evidence="2" key="3">
    <citation type="submission" date="2025-09" db="UniProtKB">
        <authorList>
            <consortium name="Ensembl"/>
        </authorList>
    </citation>
    <scope>IDENTIFICATION</scope>
</reference>
<accession>W5M418</accession>
<dbReference type="InterPro" id="IPR031367">
    <property type="entry name" value="CCDC24"/>
</dbReference>
<dbReference type="Pfam" id="PF15669">
    <property type="entry name" value="CCDC24"/>
    <property type="match status" value="1"/>
</dbReference>
<dbReference type="Ensembl" id="ENSLOCT00000003133.1">
    <property type="protein sequence ID" value="ENSLOCP00000003126.1"/>
    <property type="gene ID" value="ENSLOCG00000002656.1"/>
</dbReference>
<reference evidence="2" key="2">
    <citation type="submission" date="2025-08" db="UniProtKB">
        <authorList>
            <consortium name="Ensembl"/>
        </authorList>
    </citation>
    <scope>IDENTIFICATION</scope>
</reference>
<dbReference type="Bgee" id="ENSLOCG00000002656">
    <property type="expression patterns" value="Expressed in testis and 8 other cell types or tissues"/>
</dbReference>
<evidence type="ECO:0000313" key="3">
    <source>
        <dbReference type="Proteomes" id="UP000018468"/>
    </source>
</evidence>
<keyword evidence="3" id="KW-1185">Reference proteome</keyword>
<name>W5M418_LEPOC</name>
<dbReference type="OrthoDB" id="6022633at2759"/>
<dbReference type="STRING" id="7918.ENSLOCP00000003126"/>
<dbReference type="HOGENOM" id="CLU_762817_0_0_1"/>
<evidence type="ECO:0000256" key="1">
    <source>
        <dbReference type="SAM" id="MobiDB-lite"/>
    </source>
</evidence>
<evidence type="ECO:0000313" key="2">
    <source>
        <dbReference type="Ensembl" id="ENSLOCP00000003126.1"/>
    </source>
</evidence>
<proteinExistence type="predicted"/>
<dbReference type="GeneTree" id="ENSGT01150000288199"/>
<dbReference type="AlphaFoldDB" id="W5M418"/>
<dbReference type="PANTHER" id="PTHR28601:SF1">
    <property type="entry name" value="COILED-COIL DOMAIN-CONTAINING PROTEIN 24"/>
    <property type="match status" value="1"/>
</dbReference>
<reference evidence="3" key="1">
    <citation type="submission" date="2011-12" db="EMBL/GenBank/DDBJ databases">
        <title>The Draft Genome of Lepisosteus oculatus.</title>
        <authorList>
            <consortium name="The Broad Institute Genome Assembly &amp; Analysis Group"/>
            <consortium name="Computational R&amp;D Group"/>
            <consortium name="and Sequencing Platform"/>
            <person name="Di Palma F."/>
            <person name="Alfoldi J."/>
            <person name="Johnson J."/>
            <person name="Berlin A."/>
            <person name="Gnerre S."/>
            <person name="Jaffe D."/>
            <person name="MacCallum I."/>
            <person name="Young S."/>
            <person name="Walker B.J."/>
            <person name="Lander E.S."/>
            <person name="Lindblad-Toh K."/>
        </authorList>
    </citation>
    <scope>NUCLEOTIDE SEQUENCE [LARGE SCALE GENOMIC DNA]</scope>
</reference>
<sequence length="363" mass="39840">MCTFTIFSSALSNALLLNMTLTLILSHRSFSRLSSTPSYLDDIEAIKDKLNIIHIDEVVAHLQSVLKEECEALESHVQFLQECVEQDRSEATVREPSVAELKEERKVIERDLQLAVPTHCSLKSDKVPICGTMLKSCRDIKLLRGSSANILKPRLLTALAPVQNDPEDTTKTLCNPLLSVKNVTPQRTLHDTKLSTAATERSCHRSDVPLRKCNWNPDNPYANNNSRSPLELPEVSVPSLDSIHFVDTELSRLGCHIKPGFSQCNTVTRNSRGKTHFHLVPMQRSASSPGLESAGSARASGPESPTQMLSSKFRLVPNCGPPSKIAVRTLIPTPPSVEKPAGGVQSASRRIRLLQGDNLASST</sequence>